<gene>
    <name evidence="6" type="ORF">HMH06_04260</name>
</gene>
<dbReference type="PANTHER" id="PTHR42852">
    <property type="entry name" value="THIOL:DISULFIDE INTERCHANGE PROTEIN DSBE"/>
    <property type="match status" value="1"/>
</dbReference>
<dbReference type="SUPFAM" id="SSF52833">
    <property type="entry name" value="Thioredoxin-like"/>
    <property type="match status" value="1"/>
</dbReference>
<dbReference type="PROSITE" id="PS00194">
    <property type="entry name" value="THIOREDOXIN_1"/>
    <property type="match status" value="1"/>
</dbReference>
<evidence type="ECO:0000256" key="1">
    <source>
        <dbReference type="ARBA" id="ARBA00004196"/>
    </source>
</evidence>
<accession>A0ABX1WKJ5</accession>
<dbReference type="EMBL" id="JABFOQ010000006">
    <property type="protein sequence ID" value="NOJ75058.1"/>
    <property type="molecule type" value="Genomic_DNA"/>
</dbReference>
<keyword evidence="7" id="KW-1185">Reference proteome</keyword>
<dbReference type="RefSeq" id="WP_171622385.1">
    <property type="nucleotide sequence ID" value="NZ_JABFOQ010000006.1"/>
</dbReference>
<keyword evidence="2" id="KW-0201">Cytochrome c-type biogenesis</keyword>
<dbReference type="InterPro" id="IPR017937">
    <property type="entry name" value="Thioredoxin_CS"/>
</dbReference>
<dbReference type="InterPro" id="IPR012336">
    <property type="entry name" value="Thioredoxin-like_fold"/>
</dbReference>
<dbReference type="CDD" id="cd02966">
    <property type="entry name" value="TlpA_like_family"/>
    <property type="match status" value="1"/>
</dbReference>
<evidence type="ECO:0000256" key="3">
    <source>
        <dbReference type="ARBA" id="ARBA00023157"/>
    </source>
</evidence>
<keyword evidence="4" id="KW-0676">Redox-active center</keyword>
<protein>
    <submittedName>
        <fullName evidence="6">TlpA family protein disulfide reductase</fullName>
    </submittedName>
</protein>
<organism evidence="6 7">
    <name type="scientific">Empedobacter stercoris</name>
    <dbReference type="NCBI Taxonomy" id="1628248"/>
    <lineage>
        <taxon>Bacteria</taxon>
        <taxon>Pseudomonadati</taxon>
        <taxon>Bacteroidota</taxon>
        <taxon>Flavobacteriia</taxon>
        <taxon>Flavobacteriales</taxon>
        <taxon>Weeksellaceae</taxon>
        <taxon>Empedobacter</taxon>
    </lineage>
</organism>
<dbReference type="Pfam" id="PF13905">
    <property type="entry name" value="Thioredoxin_8"/>
    <property type="match status" value="1"/>
</dbReference>
<comment type="caution">
    <text evidence="6">The sequence shown here is derived from an EMBL/GenBank/DDBJ whole genome shotgun (WGS) entry which is preliminary data.</text>
</comment>
<reference evidence="6 7" key="1">
    <citation type="submission" date="2020-05" db="EMBL/GenBank/DDBJ databases">
        <title>Tigecycline resistant gene in Empedobacter stercoris.</title>
        <authorList>
            <person name="Chen Y."/>
            <person name="Cheng Y."/>
            <person name="Zhou K."/>
        </authorList>
    </citation>
    <scope>NUCLEOTIDE SEQUENCE [LARGE SCALE GENOMIC DNA]</scope>
    <source>
        <strain evidence="6 7">ES202</strain>
    </source>
</reference>
<keyword evidence="3" id="KW-1015">Disulfide bond</keyword>
<sequence>MKNKFIIPLIVLGSSVFGQFTISGQLENYANKPVLVKVYENAELKLINNSKTDNNGNFIAKVPSKYNGFVRIDLPTGENLSLLTDNKDLKFKTVTGQEISSKLQIIEGSVQNEYNKVLALQPLNEIQNQVFPYLMQMYKPTDEFYTAMVKEDKRINDLKRSEKFSHLITYINELNDLKQQAQNNRDASTIESILNHFSNDDLRLEQSGMFNDLIFAYINTKLSTAGNQNIEDNLIAATDEILGKTNIETTRGQNVLTAILKFVPKKEYANFHQKYGEKINGLKGKVTDQLKKIAGVSLIQVGQQVPNITFDKAVKGKKSLYDIKANQKLIVFWASWCPACQQEVPHIKEFYKDFKAKGGEIVAISLDYDQNAFESATKDFSWYNYSDLLRWDSPIATEFGIESTPTLLLIDKDNKLIKKVSHISELEVSK</sequence>
<feature type="domain" description="Thioredoxin" evidence="5">
    <location>
        <begin position="299"/>
        <end position="430"/>
    </location>
</feature>
<comment type="subcellular location">
    <subcellularLocation>
        <location evidence="1">Cell envelope</location>
    </subcellularLocation>
</comment>
<evidence type="ECO:0000259" key="5">
    <source>
        <dbReference type="PROSITE" id="PS51352"/>
    </source>
</evidence>
<dbReference type="InterPro" id="IPR013766">
    <property type="entry name" value="Thioredoxin_domain"/>
</dbReference>
<evidence type="ECO:0000256" key="2">
    <source>
        <dbReference type="ARBA" id="ARBA00022748"/>
    </source>
</evidence>
<dbReference type="Proteomes" id="UP000580344">
    <property type="component" value="Unassembled WGS sequence"/>
</dbReference>
<evidence type="ECO:0000256" key="4">
    <source>
        <dbReference type="ARBA" id="ARBA00023284"/>
    </source>
</evidence>
<dbReference type="InterPro" id="IPR050553">
    <property type="entry name" value="Thioredoxin_ResA/DsbE_sf"/>
</dbReference>
<dbReference type="Gene3D" id="3.40.30.10">
    <property type="entry name" value="Glutaredoxin"/>
    <property type="match status" value="1"/>
</dbReference>
<dbReference type="InterPro" id="IPR036249">
    <property type="entry name" value="Thioredoxin-like_sf"/>
</dbReference>
<evidence type="ECO:0000313" key="7">
    <source>
        <dbReference type="Proteomes" id="UP000580344"/>
    </source>
</evidence>
<name>A0ABX1WKJ5_9FLAO</name>
<dbReference type="PROSITE" id="PS51352">
    <property type="entry name" value="THIOREDOXIN_2"/>
    <property type="match status" value="1"/>
</dbReference>
<evidence type="ECO:0000313" key="6">
    <source>
        <dbReference type="EMBL" id="NOJ75058.1"/>
    </source>
</evidence>
<proteinExistence type="predicted"/>
<dbReference type="PANTHER" id="PTHR42852:SF6">
    <property type="entry name" value="THIOL:DISULFIDE INTERCHANGE PROTEIN DSBE"/>
    <property type="match status" value="1"/>
</dbReference>